<protein>
    <submittedName>
        <fullName evidence="1">Uncharacterized protein</fullName>
    </submittedName>
</protein>
<keyword evidence="2" id="KW-1185">Reference proteome</keyword>
<evidence type="ECO:0000313" key="1">
    <source>
        <dbReference type="EMBL" id="KAI4868335.1"/>
    </source>
</evidence>
<accession>A0ACB9ZAX9</accession>
<sequence length="190" mass="21380">MMTSRSSKKQPETNAKKQSRPRSKPTTDDWTDVTEPEERRRIQNRLAQRKFREKAKEQKEKAERESRDLEHADSSYRLPSTDELAADEDLSLSGLPWGSLSMKHVLARGHETESRKGSANGSGNGGDYGDAPQYYATSGPYLPRQTACYSANTNSSGEDDFSYQDLSYYYDPDASNGYEHGHGHSSHHQA</sequence>
<proteinExistence type="predicted"/>
<dbReference type="Proteomes" id="UP001497700">
    <property type="component" value="Unassembled WGS sequence"/>
</dbReference>
<dbReference type="EMBL" id="MU393439">
    <property type="protein sequence ID" value="KAI4868335.1"/>
    <property type="molecule type" value="Genomic_DNA"/>
</dbReference>
<comment type="caution">
    <text evidence="1">The sequence shown here is derived from an EMBL/GenBank/DDBJ whole genome shotgun (WGS) entry which is preliminary data.</text>
</comment>
<name>A0ACB9ZAX9_9PEZI</name>
<reference evidence="1 2" key="1">
    <citation type="journal article" date="2022" name="New Phytol.">
        <title>Ecological generalism drives hyperdiversity of secondary metabolite gene clusters in xylarialean endophytes.</title>
        <authorList>
            <person name="Franco M.E.E."/>
            <person name="Wisecaver J.H."/>
            <person name="Arnold A.E."/>
            <person name="Ju Y.M."/>
            <person name="Slot J.C."/>
            <person name="Ahrendt S."/>
            <person name="Moore L.P."/>
            <person name="Eastman K.E."/>
            <person name="Scott K."/>
            <person name="Konkel Z."/>
            <person name="Mondo S.J."/>
            <person name="Kuo A."/>
            <person name="Hayes R.D."/>
            <person name="Haridas S."/>
            <person name="Andreopoulos B."/>
            <person name="Riley R."/>
            <person name="LaButti K."/>
            <person name="Pangilinan J."/>
            <person name="Lipzen A."/>
            <person name="Amirebrahimi M."/>
            <person name="Yan J."/>
            <person name="Adam C."/>
            <person name="Keymanesh K."/>
            <person name="Ng V."/>
            <person name="Louie K."/>
            <person name="Northen T."/>
            <person name="Drula E."/>
            <person name="Henrissat B."/>
            <person name="Hsieh H.M."/>
            <person name="Youens-Clark K."/>
            <person name="Lutzoni F."/>
            <person name="Miadlikowska J."/>
            <person name="Eastwood D.C."/>
            <person name="Hamelin R.C."/>
            <person name="Grigoriev I.V."/>
            <person name="U'Ren J.M."/>
        </authorList>
    </citation>
    <scope>NUCLEOTIDE SEQUENCE [LARGE SCALE GENOMIC DNA]</scope>
    <source>
        <strain evidence="1 2">CBS 119005</strain>
    </source>
</reference>
<organism evidence="1 2">
    <name type="scientific">Hypoxylon rubiginosum</name>
    <dbReference type="NCBI Taxonomy" id="110542"/>
    <lineage>
        <taxon>Eukaryota</taxon>
        <taxon>Fungi</taxon>
        <taxon>Dikarya</taxon>
        <taxon>Ascomycota</taxon>
        <taxon>Pezizomycotina</taxon>
        <taxon>Sordariomycetes</taxon>
        <taxon>Xylariomycetidae</taxon>
        <taxon>Xylariales</taxon>
        <taxon>Hypoxylaceae</taxon>
        <taxon>Hypoxylon</taxon>
    </lineage>
</organism>
<gene>
    <name evidence="1" type="ORF">F4820DRAFT_137148</name>
</gene>
<evidence type="ECO:0000313" key="2">
    <source>
        <dbReference type="Proteomes" id="UP001497700"/>
    </source>
</evidence>